<dbReference type="InterPro" id="IPR005828">
    <property type="entry name" value="MFS_sugar_transport-like"/>
</dbReference>
<protein>
    <recommendedName>
        <fullName evidence="10">Major facilitator superfamily (MFS) profile domain-containing protein</fullName>
    </recommendedName>
</protein>
<evidence type="ECO:0000256" key="2">
    <source>
        <dbReference type="ARBA" id="ARBA00022475"/>
    </source>
</evidence>
<accession>A0AAN7ZRY7</accession>
<evidence type="ECO:0000313" key="11">
    <source>
        <dbReference type="EMBL" id="KAK5649937.1"/>
    </source>
</evidence>
<keyword evidence="3 9" id="KW-0812">Transmembrane</keyword>
<reference evidence="11 12" key="1">
    <citation type="journal article" date="2024" name="Insects">
        <title>An Improved Chromosome-Level Genome Assembly of the Firefly Pyrocoelia pectoralis.</title>
        <authorList>
            <person name="Fu X."/>
            <person name="Meyer-Rochow V.B."/>
            <person name="Ballantyne L."/>
            <person name="Zhu X."/>
        </authorList>
    </citation>
    <scope>NUCLEOTIDE SEQUENCE [LARGE SCALE GENOMIC DNA]</scope>
    <source>
        <strain evidence="11">XCY_ONT2</strain>
    </source>
</reference>
<organism evidence="11 12">
    <name type="scientific">Pyrocoelia pectoralis</name>
    <dbReference type="NCBI Taxonomy" id="417401"/>
    <lineage>
        <taxon>Eukaryota</taxon>
        <taxon>Metazoa</taxon>
        <taxon>Ecdysozoa</taxon>
        <taxon>Arthropoda</taxon>
        <taxon>Hexapoda</taxon>
        <taxon>Insecta</taxon>
        <taxon>Pterygota</taxon>
        <taxon>Neoptera</taxon>
        <taxon>Endopterygota</taxon>
        <taxon>Coleoptera</taxon>
        <taxon>Polyphaga</taxon>
        <taxon>Elateriformia</taxon>
        <taxon>Elateroidea</taxon>
        <taxon>Lampyridae</taxon>
        <taxon>Lampyrinae</taxon>
        <taxon>Pyrocoelia</taxon>
    </lineage>
</organism>
<dbReference type="Proteomes" id="UP001329430">
    <property type="component" value="Chromosome 1"/>
</dbReference>
<keyword evidence="4 9" id="KW-1133">Transmembrane helix</keyword>
<feature type="domain" description="Major facilitator superfamily (MFS) profile" evidence="10">
    <location>
        <begin position="43"/>
        <end position="474"/>
    </location>
</feature>
<dbReference type="NCBIfam" id="TIGR00879">
    <property type="entry name" value="SP"/>
    <property type="match status" value="1"/>
</dbReference>
<evidence type="ECO:0000256" key="9">
    <source>
        <dbReference type="SAM" id="Phobius"/>
    </source>
</evidence>
<dbReference type="InterPro" id="IPR003663">
    <property type="entry name" value="Sugar/inositol_transpt"/>
</dbReference>
<keyword evidence="8" id="KW-0813">Transport</keyword>
<keyword evidence="2" id="KW-1003">Cell membrane</keyword>
<dbReference type="InterPro" id="IPR020846">
    <property type="entry name" value="MFS_dom"/>
</dbReference>
<evidence type="ECO:0000256" key="6">
    <source>
        <dbReference type="ARBA" id="ARBA00023180"/>
    </source>
</evidence>
<keyword evidence="12" id="KW-1185">Reference proteome</keyword>
<dbReference type="EMBL" id="JAVRBK010000001">
    <property type="protein sequence ID" value="KAK5649937.1"/>
    <property type="molecule type" value="Genomic_DNA"/>
</dbReference>
<dbReference type="Pfam" id="PF00083">
    <property type="entry name" value="Sugar_tr"/>
    <property type="match status" value="1"/>
</dbReference>
<evidence type="ECO:0000256" key="3">
    <source>
        <dbReference type="ARBA" id="ARBA00022692"/>
    </source>
</evidence>
<feature type="transmembrane region" description="Helical" evidence="9">
    <location>
        <begin position="386"/>
        <end position="407"/>
    </location>
</feature>
<feature type="transmembrane region" description="Helical" evidence="9">
    <location>
        <begin position="82"/>
        <end position="104"/>
    </location>
</feature>
<dbReference type="Gene3D" id="1.20.1250.20">
    <property type="entry name" value="MFS general substrate transporter like domains"/>
    <property type="match status" value="1"/>
</dbReference>
<dbReference type="AlphaFoldDB" id="A0AAN7ZRY7"/>
<evidence type="ECO:0000256" key="8">
    <source>
        <dbReference type="RuleBase" id="RU003346"/>
    </source>
</evidence>
<evidence type="ECO:0000313" key="12">
    <source>
        <dbReference type="Proteomes" id="UP001329430"/>
    </source>
</evidence>
<feature type="transmembrane region" description="Helical" evidence="9">
    <location>
        <begin position="135"/>
        <end position="157"/>
    </location>
</feature>
<dbReference type="PROSITE" id="PS00217">
    <property type="entry name" value="SUGAR_TRANSPORT_2"/>
    <property type="match status" value="1"/>
</dbReference>
<feature type="transmembrane region" description="Helical" evidence="9">
    <location>
        <begin position="452"/>
        <end position="470"/>
    </location>
</feature>
<dbReference type="InterPro" id="IPR050549">
    <property type="entry name" value="MFS_Trehalose_Transporter"/>
</dbReference>
<proteinExistence type="inferred from homology"/>
<dbReference type="InterPro" id="IPR005829">
    <property type="entry name" value="Sugar_transporter_CS"/>
</dbReference>
<evidence type="ECO:0000256" key="7">
    <source>
        <dbReference type="ARBA" id="ARBA00024348"/>
    </source>
</evidence>
<name>A0AAN7ZRY7_9COLE</name>
<feature type="transmembrane region" description="Helical" evidence="9">
    <location>
        <begin position="419"/>
        <end position="440"/>
    </location>
</feature>
<comment type="subcellular location">
    <subcellularLocation>
        <location evidence="1">Cell membrane</location>
        <topology evidence="1">Multi-pass membrane protein</topology>
    </subcellularLocation>
</comment>
<dbReference type="GO" id="GO:0022857">
    <property type="term" value="F:transmembrane transporter activity"/>
    <property type="evidence" value="ECO:0007669"/>
    <property type="project" value="InterPro"/>
</dbReference>
<dbReference type="PRINTS" id="PR00171">
    <property type="entry name" value="SUGRTRNSPORT"/>
</dbReference>
<feature type="transmembrane region" description="Helical" evidence="9">
    <location>
        <begin position="282"/>
        <end position="307"/>
    </location>
</feature>
<dbReference type="GO" id="GO:0005886">
    <property type="term" value="C:plasma membrane"/>
    <property type="evidence" value="ECO:0007669"/>
    <property type="project" value="UniProtKB-SubCell"/>
</dbReference>
<dbReference type="InterPro" id="IPR036259">
    <property type="entry name" value="MFS_trans_sf"/>
</dbReference>
<keyword evidence="5 9" id="KW-0472">Membrane</keyword>
<evidence type="ECO:0000259" key="10">
    <source>
        <dbReference type="PROSITE" id="PS50850"/>
    </source>
</evidence>
<feature type="transmembrane region" description="Helical" evidence="9">
    <location>
        <begin position="111"/>
        <end position="129"/>
    </location>
</feature>
<gene>
    <name evidence="11" type="ORF">RI129_000966</name>
</gene>
<dbReference type="PANTHER" id="PTHR48021:SF1">
    <property type="entry name" value="GH07001P-RELATED"/>
    <property type="match status" value="1"/>
</dbReference>
<sequence>MLQKTKEYSHRGNLSISMPTLYDSNSNLLQKQSSGKKTPQIIAALIASLTAFSAGTTIGWTSQISGKLFDGEFGFKITQNELAWVGSLTPLGAAVFSLFAGPLCDTLGRKLGGLLFILPSLTGWSLIIWSKCIGMLYAGRFLTGMSTGAFCVFTSLYNHEIAQKEIRGTLGSFLQLMISSGILFDAVVAKFVPVKLYTMLCGLIPIMFAVLFSFMPESPVYYVQKQNQADARAVLIRLRGRNYDVDKEIKEIETCVMENNKFSGMKTFKASWKKGATKKACVIGFGLMIFKCICGIDAITAYTSYIFTNANTSLNAQTATIILNGFQMSAAIFQSFVVDKCGRRILLMLSSGVMTACLATVGIVLMLKNRSMVIEESYKYINYLPIFALAIFCVAFSLGLGPIPWLMMGEVFPQEIKSWASSLATFVSWIVTFAVTDLFLEVDATLGGDVAFFLFAGCTLTAVMFTLFLVPETKNKSYDEIQSIL</sequence>
<feature type="transmembrane region" description="Helical" evidence="9">
    <location>
        <begin position="345"/>
        <end position="366"/>
    </location>
</feature>
<evidence type="ECO:0000256" key="4">
    <source>
        <dbReference type="ARBA" id="ARBA00022989"/>
    </source>
</evidence>
<comment type="similarity">
    <text evidence="7">Belongs to the major facilitator superfamily. Sugar transporter (TC 2.A.1.1) family. Trehalose transporter subfamily.</text>
</comment>
<dbReference type="PANTHER" id="PTHR48021">
    <property type="match status" value="1"/>
</dbReference>
<dbReference type="PROSITE" id="PS50850">
    <property type="entry name" value="MFS"/>
    <property type="match status" value="1"/>
</dbReference>
<evidence type="ECO:0000256" key="1">
    <source>
        <dbReference type="ARBA" id="ARBA00004651"/>
    </source>
</evidence>
<feature type="transmembrane region" description="Helical" evidence="9">
    <location>
        <begin position="41"/>
        <end position="62"/>
    </location>
</feature>
<dbReference type="FunFam" id="1.20.1250.20:FF:000055">
    <property type="entry name" value="Facilitated trehalose transporter Tret1-2 homolog"/>
    <property type="match status" value="1"/>
</dbReference>
<feature type="transmembrane region" description="Helical" evidence="9">
    <location>
        <begin position="169"/>
        <end position="188"/>
    </location>
</feature>
<feature type="transmembrane region" description="Helical" evidence="9">
    <location>
        <begin position="194"/>
        <end position="215"/>
    </location>
</feature>
<dbReference type="SUPFAM" id="SSF103473">
    <property type="entry name" value="MFS general substrate transporter"/>
    <property type="match status" value="1"/>
</dbReference>
<keyword evidence="6" id="KW-0325">Glycoprotein</keyword>
<evidence type="ECO:0000256" key="5">
    <source>
        <dbReference type="ARBA" id="ARBA00023136"/>
    </source>
</evidence>
<comment type="caution">
    <text evidence="11">The sequence shown here is derived from an EMBL/GenBank/DDBJ whole genome shotgun (WGS) entry which is preliminary data.</text>
</comment>
<feature type="transmembrane region" description="Helical" evidence="9">
    <location>
        <begin position="319"/>
        <end position="338"/>
    </location>
</feature>